<dbReference type="GO" id="GO:0004657">
    <property type="term" value="F:proline dehydrogenase activity"/>
    <property type="evidence" value="ECO:0007669"/>
    <property type="project" value="InterPro"/>
</dbReference>
<sequence length="395" mass="45389">MTTTKPSFLDNTQVAFALQSDKELRKSYHLFKLIDNPFLTQVGIGLLNVALKLHIPVEWAVKPLIFNHFCGGVTQEDCLPVIQKMGNSGVLSVLDYAVEGDSDQAGYQATYQYTINTLDFIKEHRQIAFAVFKPTGFGAMNIYQKVSENKSLTKDEQKQWENIKLRYRNVCQKAHQYDIPILIDAEESWIQPAVDELVEQLMREFNKQKPIVYNTLQMYRHDRMPYLKSLLDKAEQDDFFIGVKIVRGAYMEKENKRAKEMGYPSPICPNKQATDENYDAALQFVGQHIDRIAVFAGTHNQQSVLLLTQIMQQKQIPHNTPTIFFGQLYGMSDHLSFNLANEQYNVAKYLPFGPVKKTIPYLVRRAQENTSIKGQSGRELMLIGQEMKRRGISLF</sequence>
<dbReference type="Proteomes" id="UP001208692">
    <property type="component" value="Unassembled WGS sequence"/>
</dbReference>
<proteinExistence type="predicted"/>
<dbReference type="Gene3D" id="3.20.20.220">
    <property type="match status" value="1"/>
</dbReference>
<dbReference type="EMBL" id="BQKB01000013">
    <property type="protein sequence ID" value="GJM52472.1"/>
    <property type="molecule type" value="Genomic_DNA"/>
</dbReference>
<evidence type="ECO:0000313" key="4">
    <source>
        <dbReference type="EMBL" id="GJM52472.1"/>
    </source>
</evidence>
<dbReference type="InterPro" id="IPR029041">
    <property type="entry name" value="FAD-linked_oxidoreductase-like"/>
</dbReference>
<gene>
    <name evidence="3" type="primary">putA</name>
    <name evidence="3" type="ORF">RCZ15_02960</name>
    <name evidence="4" type="ORF">RCZ16_07890</name>
</gene>
<dbReference type="PANTHER" id="PTHR13914:SF0">
    <property type="entry name" value="PROLINE DEHYDROGENASE 1, MITOCHONDRIAL"/>
    <property type="match status" value="1"/>
</dbReference>
<protein>
    <submittedName>
        <fullName evidence="3">Proline dehydrogenase</fullName>
    </submittedName>
</protein>
<evidence type="ECO:0000313" key="5">
    <source>
        <dbReference type="Proteomes" id="UP001207736"/>
    </source>
</evidence>
<evidence type="ECO:0000259" key="2">
    <source>
        <dbReference type="Pfam" id="PF01619"/>
    </source>
</evidence>
<dbReference type="PANTHER" id="PTHR13914">
    <property type="entry name" value="PROLINE OXIDASE"/>
    <property type="match status" value="1"/>
</dbReference>
<organism evidence="3 5">
    <name type="scientific">Capnocytophaga catalasegens</name>
    <dbReference type="NCBI Taxonomy" id="1004260"/>
    <lineage>
        <taxon>Bacteria</taxon>
        <taxon>Pseudomonadati</taxon>
        <taxon>Bacteroidota</taxon>
        <taxon>Flavobacteriia</taxon>
        <taxon>Flavobacteriales</taxon>
        <taxon>Flavobacteriaceae</taxon>
        <taxon>Capnocytophaga</taxon>
    </lineage>
</organism>
<name>A0AAV5ATY4_9FLAO</name>
<evidence type="ECO:0000313" key="3">
    <source>
        <dbReference type="EMBL" id="GJM49321.1"/>
    </source>
</evidence>
<keyword evidence="1" id="KW-0560">Oxidoreductase</keyword>
<reference evidence="3 6" key="1">
    <citation type="submission" date="2021-11" db="EMBL/GenBank/DDBJ databases">
        <title>Draft genome sequence of Capnocytophaga sp. strain KC07075 isolated from cat oral cavity.</title>
        <authorList>
            <person name="Suzuki M."/>
            <person name="Imaoka K."/>
            <person name="Kimura M."/>
            <person name="Morikawa S."/>
            <person name="Maeda K."/>
        </authorList>
    </citation>
    <scope>NUCLEOTIDE SEQUENCE</scope>
    <source>
        <strain evidence="3">KC07075</strain>
        <strain evidence="4 6">KC07079</strain>
    </source>
</reference>
<feature type="domain" description="Proline dehydrogenase" evidence="2">
    <location>
        <begin position="80"/>
        <end position="375"/>
    </location>
</feature>
<dbReference type="InterPro" id="IPR002872">
    <property type="entry name" value="Proline_DH_dom"/>
</dbReference>
<accession>A0AAV5ATY4</accession>
<dbReference type="InterPro" id="IPR015659">
    <property type="entry name" value="Proline_oxidase"/>
</dbReference>
<comment type="caution">
    <text evidence="3">The sequence shown here is derived from an EMBL/GenBank/DDBJ whole genome shotgun (WGS) entry which is preliminary data.</text>
</comment>
<dbReference type="GO" id="GO:0010133">
    <property type="term" value="P:L-proline catabolic process to L-glutamate"/>
    <property type="evidence" value="ECO:0007669"/>
    <property type="project" value="TreeGrafter"/>
</dbReference>
<dbReference type="AlphaFoldDB" id="A0AAV5ATY4"/>
<dbReference type="EMBL" id="BQKA01000006">
    <property type="protein sequence ID" value="GJM49321.1"/>
    <property type="molecule type" value="Genomic_DNA"/>
</dbReference>
<evidence type="ECO:0000313" key="6">
    <source>
        <dbReference type="Proteomes" id="UP001208692"/>
    </source>
</evidence>
<evidence type="ECO:0000256" key="1">
    <source>
        <dbReference type="ARBA" id="ARBA00023002"/>
    </source>
</evidence>
<dbReference type="Proteomes" id="UP001207736">
    <property type="component" value="Unassembled WGS sequence"/>
</dbReference>
<dbReference type="SUPFAM" id="SSF51730">
    <property type="entry name" value="FAD-linked oxidoreductase"/>
    <property type="match status" value="1"/>
</dbReference>
<dbReference type="GO" id="GO:0071949">
    <property type="term" value="F:FAD binding"/>
    <property type="evidence" value="ECO:0007669"/>
    <property type="project" value="TreeGrafter"/>
</dbReference>
<dbReference type="RefSeq" id="WP_264845911.1">
    <property type="nucleotide sequence ID" value="NZ_BPMA01000016.1"/>
</dbReference>
<keyword evidence="6" id="KW-1185">Reference proteome</keyword>
<dbReference type="Pfam" id="PF01619">
    <property type="entry name" value="Pro_dh"/>
    <property type="match status" value="1"/>
</dbReference>